<accession>K0B8P6</accession>
<dbReference type="EMBL" id="CP003842">
    <property type="protein sequence ID" value="AFS81492.1"/>
    <property type="molecule type" value="Genomic_DNA"/>
</dbReference>
<dbReference type="AlphaFoldDB" id="K0B8P6"/>
<reference evidence="1 2" key="1">
    <citation type="journal article" date="2012" name="J. Bacteriol.">
        <title>Draft Genome Sequence of an Ammonia-Oxidizing Archaeon, "Candidatus Nitrosopumilus koreensis" AR1, from Marine Sediment.</title>
        <authorList>
            <person name="Park S.J."/>
            <person name="Kim J.G."/>
            <person name="Jung M.Y."/>
            <person name="Kim S.J."/>
            <person name="Cha I.T."/>
            <person name="Kwon K."/>
            <person name="Lee J.H."/>
            <person name="Rhee S.K."/>
        </authorList>
    </citation>
    <scope>NUCLEOTIDE SEQUENCE [LARGE SCALE GENOMIC DNA]</scope>
    <source>
        <strain evidence="1 2">AR1</strain>
    </source>
</reference>
<evidence type="ECO:0000313" key="2">
    <source>
        <dbReference type="Proteomes" id="UP000006101"/>
    </source>
</evidence>
<dbReference type="HOGENOM" id="CLU_913999_0_0_2"/>
<dbReference type="Proteomes" id="UP000006101">
    <property type="component" value="Chromosome"/>
</dbReference>
<keyword evidence="2" id="KW-1185">Reference proteome</keyword>
<protein>
    <submittedName>
        <fullName evidence="1">Uncharacterized protein</fullName>
    </submittedName>
</protein>
<organism evidence="1 2">
    <name type="scientific">Candidatus Nitrosopumilus koreensis AR1</name>
    <dbReference type="NCBI Taxonomy" id="1229908"/>
    <lineage>
        <taxon>Archaea</taxon>
        <taxon>Nitrososphaerota</taxon>
        <taxon>Nitrososphaeria</taxon>
        <taxon>Nitrosopumilales</taxon>
        <taxon>Nitrosopumilaceae</taxon>
        <taxon>Nitrosopumilus</taxon>
    </lineage>
</organism>
<gene>
    <name evidence="1" type="ORF">NKOR_08155</name>
</gene>
<sequence>MEIISEVIICRYPVICGMPSKDQGTVYGNLHAYKMYTRPTSQRLFGSYSFRKKPGIKHHENVQRMLEILALNGTLTTWGMAKTHIDDSAGIRTKEKEYRRLLVGRMARGKHTIGVLEAGLVVKDGKSYAKAPADKYRLSLHGILYCLDVLDLSHKQIDIMAEKYSNVLPLVFGRWDYLKSNIGNEVYRLKNLAGGLFMDNIQIAKISNFPVYELMTYLNIKYQNNFEQIEEKELANQISAWFYTNLLVPSRLRSSGKRSSLEIKQWRKIIQGDLKLKKWYYNFVNESIKFYNDRFNKLKKLENP</sequence>
<dbReference type="PATRIC" id="fig|1229908.8.peg.1769"/>
<name>K0B8P6_9ARCH</name>
<proteinExistence type="predicted"/>
<evidence type="ECO:0000313" key="1">
    <source>
        <dbReference type="EMBL" id="AFS81492.1"/>
    </source>
</evidence>
<dbReference type="KEGG" id="nkr:NKOR_08155"/>